<comment type="caution">
    <text evidence="2">The sequence shown here is derived from an EMBL/GenBank/DDBJ whole genome shotgun (WGS) entry which is preliminary data.</text>
</comment>
<sequence length="103" mass="11257">MDGEAKAYNELDCPAHTKRSAVCQEQNSEELNHQGGEHQGKSRRFKRGHGTAAARGERKMRRVLLQGGADISRAHLRGRGFCSFIGEQHLTEPCEASPASAAL</sequence>
<proteinExistence type="predicted"/>
<gene>
    <name evidence="2" type="ORF">N7G274_010300</name>
</gene>
<feature type="compositionally biased region" description="Basic and acidic residues" evidence="1">
    <location>
        <begin position="30"/>
        <end position="40"/>
    </location>
</feature>
<evidence type="ECO:0000313" key="2">
    <source>
        <dbReference type="EMBL" id="KAL2037015.1"/>
    </source>
</evidence>
<dbReference type="Proteomes" id="UP001590950">
    <property type="component" value="Unassembled WGS sequence"/>
</dbReference>
<protein>
    <submittedName>
        <fullName evidence="2">Uncharacterized protein</fullName>
    </submittedName>
</protein>
<evidence type="ECO:0000256" key="1">
    <source>
        <dbReference type="SAM" id="MobiDB-lite"/>
    </source>
</evidence>
<accession>A0ABR3ZV48</accession>
<name>A0ABR3ZV48_9LECA</name>
<organism evidence="2 3">
    <name type="scientific">Stereocaulon virgatum</name>
    <dbReference type="NCBI Taxonomy" id="373712"/>
    <lineage>
        <taxon>Eukaryota</taxon>
        <taxon>Fungi</taxon>
        <taxon>Dikarya</taxon>
        <taxon>Ascomycota</taxon>
        <taxon>Pezizomycotina</taxon>
        <taxon>Lecanoromycetes</taxon>
        <taxon>OSLEUM clade</taxon>
        <taxon>Lecanoromycetidae</taxon>
        <taxon>Lecanorales</taxon>
        <taxon>Lecanorineae</taxon>
        <taxon>Stereocaulaceae</taxon>
        <taxon>Stereocaulon</taxon>
    </lineage>
</organism>
<keyword evidence="3" id="KW-1185">Reference proteome</keyword>
<evidence type="ECO:0000313" key="3">
    <source>
        <dbReference type="Proteomes" id="UP001590950"/>
    </source>
</evidence>
<dbReference type="EMBL" id="JBEFKJ010000046">
    <property type="protein sequence ID" value="KAL2037015.1"/>
    <property type="molecule type" value="Genomic_DNA"/>
</dbReference>
<reference evidence="2 3" key="1">
    <citation type="submission" date="2024-09" db="EMBL/GenBank/DDBJ databases">
        <title>Rethinking Asexuality: The Enigmatic Case of Functional Sexual Genes in Lepraria (Stereocaulaceae).</title>
        <authorList>
            <person name="Doellman M."/>
            <person name="Sun Y."/>
            <person name="Barcenas-Pena A."/>
            <person name="Lumbsch H.T."/>
            <person name="Grewe F."/>
        </authorList>
    </citation>
    <scope>NUCLEOTIDE SEQUENCE [LARGE SCALE GENOMIC DNA]</scope>
    <source>
        <strain evidence="2 3">Mercado 3170</strain>
    </source>
</reference>
<feature type="region of interest" description="Disordered" evidence="1">
    <location>
        <begin position="22"/>
        <end position="58"/>
    </location>
</feature>